<accession>A0A8K1CR36</accession>
<dbReference type="SMART" id="SM00248">
    <property type="entry name" value="ANK"/>
    <property type="match status" value="6"/>
</dbReference>
<dbReference type="AlphaFoldDB" id="A0A8K1CR36"/>
<keyword evidence="5" id="KW-1185">Reference proteome</keyword>
<dbReference type="PANTHER" id="PTHR24123">
    <property type="entry name" value="ANKYRIN REPEAT-CONTAINING"/>
    <property type="match status" value="1"/>
</dbReference>
<dbReference type="InterPro" id="IPR036770">
    <property type="entry name" value="Ankyrin_rpt-contain_sf"/>
</dbReference>
<dbReference type="OrthoDB" id="3564374at2759"/>
<dbReference type="PROSITE" id="PS50088">
    <property type="entry name" value="ANK_REPEAT"/>
    <property type="match status" value="1"/>
</dbReference>
<dbReference type="Gene3D" id="1.25.40.20">
    <property type="entry name" value="Ankyrin repeat-containing domain"/>
    <property type="match status" value="1"/>
</dbReference>
<keyword evidence="1" id="KW-0677">Repeat</keyword>
<dbReference type="InterPro" id="IPR002110">
    <property type="entry name" value="Ankyrin_rpt"/>
</dbReference>
<feature type="repeat" description="ANK" evidence="3">
    <location>
        <begin position="276"/>
        <end position="313"/>
    </location>
</feature>
<evidence type="ECO:0000256" key="2">
    <source>
        <dbReference type="ARBA" id="ARBA00023043"/>
    </source>
</evidence>
<dbReference type="SUPFAM" id="SSF48403">
    <property type="entry name" value="Ankyrin repeat"/>
    <property type="match status" value="1"/>
</dbReference>
<proteinExistence type="predicted"/>
<evidence type="ECO:0008006" key="6">
    <source>
        <dbReference type="Google" id="ProtNLM"/>
    </source>
</evidence>
<gene>
    <name evidence="4" type="ORF">Poli38472_012306</name>
</gene>
<name>A0A8K1CR36_PYTOL</name>
<protein>
    <recommendedName>
        <fullName evidence="6">Ankyrin repeat protein</fullName>
    </recommendedName>
</protein>
<evidence type="ECO:0000313" key="5">
    <source>
        <dbReference type="Proteomes" id="UP000794436"/>
    </source>
</evidence>
<dbReference type="InterPro" id="IPR051165">
    <property type="entry name" value="Multifunctional_ANK_Repeat"/>
</dbReference>
<organism evidence="4 5">
    <name type="scientific">Pythium oligandrum</name>
    <name type="common">Mycoparasitic fungus</name>
    <dbReference type="NCBI Taxonomy" id="41045"/>
    <lineage>
        <taxon>Eukaryota</taxon>
        <taxon>Sar</taxon>
        <taxon>Stramenopiles</taxon>
        <taxon>Oomycota</taxon>
        <taxon>Peronosporomycetes</taxon>
        <taxon>Pythiales</taxon>
        <taxon>Pythiaceae</taxon>
        <taxon>Pythium</taxon>
    </lineage>
</organism>
<dbReference type="PANTHER" id="PTHR24123:SF141">
    <property type="entry name" value="ANKYRIN 2, ISOFORM U"/>
    <property type="match status" value="1"/>
</dbReference>
<dbReference type="Proteomes" id="UP000794436">
    <property type="component" value="Unassembled WGS sequence"/>
</dbReference>
<dbReference type="Pfam" id="PF12796">
    <property type="entry name" value="Ank_2"/>
    <property type="match status" value="1"/>
</dbReference>
<comment type="caution">
    <text evidence="4">The sequence shown here is derived from an EMBL/GenBank/DDBJ whole genome shotgun (WGS) entry which is preliminary data.</text>
</comment>
<keyword evidence="2 3" id="KW-0040">ANK repeat</keyword>
<dbReference type="EMBL" id="SPLM01000005">
    <property type="protein sequence ID" value="TMW67190.1"/>
    <property type="molecule type" value="Genomic_DNA"/>
</dbReference>
<reference evidence="4" key="1">
    <citation type="submission" date="2019-03" db="EMBL/GenBank/DDBJ databases">
        <title>Long read genome sequence of the mycoparasitic Pythium oligandrum ATCC 38472 isolated from sugarbeet rhizosphere.</title>
        <authorList>
            <person name="Gaulin E."/>
        </authorList>
    </citation>
    <scope>NUCLEOTIDE SEQUENCE</scope>
    <source>
        <strain evidence="4">ATCC 38472_TT</strain>
    </source>
</reference>
<evidence type="ECO:0000313" key="4">
    <source>
        <dbReference type="EMBL" id="TMW67190.1"/>
    </source>
</evidence>
<evidence type="ECO:0000256" key="3">
    <source>
        <dbReference type="PROSITE-ProRule" id="PRU00023"/>
    </source>
</evidence>
<evidence type="ECO:0000256" key="1">
    <source>
        <dbReference type="ARBA" id="ARBA00022737"/>
    </source>
</evidence>
<sequence>MNEKLQRALFQAAMDGDLDTIRWVFTLSNAFEAVARSNTEHREMREAALAQNKSPYHNTFRRLQSTESWYTRYESGFLFKRIIEYEQLHVLEWFLSAEACELLGDTMRGLLHDLAGAVIYLEGDHLDVLELILESHLFTQVLSPMERQYALQEIIELAIPLNRADLIRLLVTYGADVDGLVKRNGALMLCEKYRSLECVERLVESGVFEVQYSILSGSTAFENVQVMLALIKNGADAQGEPNRYSPLHTAAHFHATDFVETLVTHGCVDVNAGAMGGTTPLMLAVRGDRWSNSGLAIASFLVAHGANVSQPSDMGETALHFAVKGWVNKETAAFLIDKDTTLVNRPDENGTTPLLAMIQSFSFSNRDDDLDFLLSRGADPYIRNQRDESAYKKLLADKRGRAYVNSHPHFFPQQEDTSVWGVETPVEDGVVM</sequence>